<dbReference type="Pfam" id="PF03734">
    <property type="entry name" value="YkuD"/>
    <property type="match status" value="1"/>
</dbReference>
<feature type="active site" description="Nucleophile" evidence="7">
    <location>
        <position position="109"/>
    </location>
</feature>
<dbReference type="Proteomes" id="UP001500552">
    <property type="component" value="Unassembled WGS sequence"/>
</dbReference>
<evidence type="ECO:0000256" key="6">
    <source>
        <dbReference type="ARBA" id="ARBA00023316"/>
    </source>
</evidence>
<keyword evidence="6 7" id="KW-0961">Cell wall biogenesis/degradation</keyword>
<dbReference type="InterPro" id="IPR005490">
    <property type="entry name" value="LD_TPept_cat_dom"/>
</dbReference>
<proteinExistence type="inferred from homology"/>
<evidence type="ECO:0000256" key="1">
    <source>
        <dbReference type="ARBA" id="ARBA00004752"/>
    </source>
</evidence>
<gene>
    <name evidence="9" type="ORF">GCM10023188_27620</name>
</gene>
<evidence type="ECO:0000256" key="5">
    <source>
        <dbReference type="ARBA" id="ARBA00022984"/>
    </source>
</evidence>
<keyword evidence="5 7" id="KW-0573">Peptidoglycan synthesis</keyword>
<feature type="domain" description="L,D-TPase catalytic" evidence="8">
    <location>
        <begin position="1"/>
        <end position="120"/>
    </location>
</feature>
<dbReference type="PROSITE" id="PS52029">
    <property type="entry name" value="LD_TPASE"/>
    <property type="match status" value="1"/>
</dbReference>
<dbReference type="EMBL" id="BAABHC010000016">
    <property type="protein sequence ID" value="GAA4435578.1"/>
    <property type="molecule type" value="Genomic_DNA"/>
</dbReference>
<evidence type="ECO:0000313" key="10">
    <source>
        <dbReference type="Proteomes" id="UP001500552"/>
    </source>
</evidence>
<feature type="active site" description="Proton donor/acceptor" evidence="7">
    <location>
        <position position="87"/>
    </location>
</feature>
<keyword evidence="3" id="KW-0808">Transferase</keyword>
<evidence type="ECO:0000256" key="4">
    <source>
        <dbReference type="ARBA" id="ARBA00022960"/>
    </source>
</evidence>
<comment type="caution">
    <text evidence="9">The sequence shown here is derived from an EMBL/GenBank/DDBJ whole genome shotgun (WGS) entry which is preliminary data.</text>
</comment>
<evidence type="ECO:0000259" key="8">
    <source>
        <dbReference type="PROSITE" id="PS52029"/>
    </source>
</evidence>
<keyword evidence="10" id="KW-1185">Reference proteome</keyword>
<reference evidence="10" key="1">
    <citation type="journal article" date="2019" name="Int. J. Syst. Evol. Microbiol.">
        <title>The Global Catalogue of Microorganisms (GCM) 10K type strain sequencing project: providing services to taxonomists for standard genome sequencing and annotation.</title>
        <authorList>
            <consortium name="The Broad Institute Genomics Platform"/>
            <consortium name="The Broad Institute Genome Sequencing Center for Infectious Disease"/>
            <person name="Wu L."/>
            <person name="Ma J."/>
        </authorList>
    </citation>
    <scope>NUCLEOTIDE SEQUENCE [LARGE SCALE GENOMIC DNA]</scope>
    <source>
        <strain evidence="10">JCM 17926</strain>
    </source>
</reference>
<evidence type="ECO:0000256" key="3">
    <source>
        <dbReference type="ARBA" id="ARBA00022679"/>
    </source>
</evidence>
<name>A0ABP8LUF8_9BACT</name>
<evidence type="ECO:0000313" key="9">
    <source>
        <dbReference type="EMBL" id="GAA4435578.1"/>
    </source>
</evidence>
<dbReference type="Gene3D" id="2.40.440.10">
    <property type="entry name" value="L,D-transpeptidase catalytic domain-like"/>
    <property type="match status" value="1"/>
</dbReference>
<dbReference type="PANTHER" id="PTHR36699:SF1">
    <property type="entry name" value="L,D-TRANSPEPTIDASE YAFK-RELATED"/>
    <property type="match status" value="1"/>
</dbReference>
<evidence type="ECO:0000256" key="7">
    <source>
        <dbReference type="PROSITE-ProRule" id="PRU01373"/>
    </source>
</evidence>
<keyword evidence="4 7" id="KW-0133">Cell shape</keyword>
<evidence type="ECO:0000256" key="2">
    <source>
        <dbReference type="ARBA" id="ARBA00005992"/>
    </source>
</evidence>
<sequence>MRKSERRLEAYAKGELVKNYTIALGKQPEGDKQFQGDNKTPEGFYTINDKNPYSGYHKNLCISYPNASDRREAALLGQPVGSNIRIHGLPNKMPFIGKWHRFIDWTAGCIAVTNDEIDEL</sequence>
<dbReference type="CDD" id="cd16913">
    <property type="entry name" value="YkuD_like"/>
    <property type="match status" value="1"/>
</dbReference>
<comment type="similarity">
    <text evidence="2">Belongs to the YkuD family.</text>
</comment>
<accession>A0ABP8LUF8</accession>
<dbReference type="InterPro" id="IPR038063">
    <property type="entry name" value="Transpep_catalytic_dom"/>
</dbReference>
<protein>
    <recommendedName>
        <fullName evidence="8">L,D-TPase catalytic domain-containing protein</fullName>
    </recommendedName>
</protein>
<comment type="pathway">
    <text evidence="1 7">Cell wall biogenesis; peptidoglycan biosynthesis.</text>
</comment>
<dbReference type="SUPFAM" id="SSF141523">
    <property type="entry name" value="L,D-transpeptidase catalytic domain-like"/>
    <property type="match status" value="1"/>
</dbReference>
<organism evidence="9 10">
    <name type="scientific">Pontibacter saemangeumensis</name>
    <dbReference type="NCBI Taxonomy" id="1084525"/>
    <lineage>
        <taxon>Bacteria</taxon>
        <taxon>Pseudomonadati</taxon>
        <taxon>Bacteroidota</taxon>
        <taxon>Cytophagia</taxon>
        <taxon>Cytophagales</taxon>
        <taxon>Hymenobacteraceae</taxon>
        <taxon>Pontibacter</taxon>
    </lineage>
</organism>
<dbReference type="PANTHER" id="PTHR36699">
    <property type="entry name" value="LD-TRANSPEPTIDASE"/>
    <property type="match status" value="1"/>
</dbReference>